<name>A0A2J6S9N9_HYAVF</name>
<accession>A0A2J6S9N9</accession>
<proteinExistence type="predicted"/>
<keyword evidence="2" id="KW-1185">Reference proteome</keyword>
<dbReference type="AlphaFoldDB" id="A0A2J6S9N9"/>
<evidence type="ECO:0000313" key="1">
    <source>
        <dbReference type="EMBL" id="PMD47477.1"/>
    </source>
</evidence>
<reference evidence="1 2" key="1">
    <citation type="submission" date="2016-04" db="EMBL/GenBank/DDBJ databases">
        <title>A degradative enzymes factory behind the ericoid mycorrhizal symbiosis.</title>
        <authorList>
            <consortium name="DOE Joint Genome Institute"/>
            <person name="Martino E."/>
            <person name="Morin E."/>
            <person name="Grelet G."/>
            <person name="Kuo A."/>
            <person name="Kohler A."/>
            <person name="Daghino S."/>
            <person name="Barry K."/>
            <person name="Choi C."/>
            <person name="Cichocki N."/>
            <person name="Clum A."/>
            <person name="Copeland A."/>
            <person name="Hainaut M."/>
            <person name="Haridas S."/>
            <person name="Labutti K."/>
            <person name="Lindquist E."/>
            <person name="Lipzen A."/>
            <person name="Khouja H.-R."/>
            <person name="Murat C."/>
            <person name="Ohm R."/>
            <person name="Olson A."/>
            <person name="Spatafora J."/>
            <person name="Veneault-Fourrey C."/>
            <person name="Henrissat B."/>
            <person name="Grigoriev I."/>
            <person name="Martin F."/>
            <person name="Perotto S."/>
        </authorList>
    </citation>
    <scope>NUCLEOTIDE SEQUENCE [LARGE SCALE GENOMIC DNA]</scope>
    <source>
        <strain evidence="1 2">F</strain>
    </source>
</reference>
<gene>
    <name evidence="1" type="ORF">L207DRAFT_576254</name>
</gene>
<dbReference type="EMBL" id="KZ613938">
    <property type="protein sequence ID" value="PMD47477.1"/>
    <property type="molecule type" value="Genomic_DNA"/>
</dbReference>
<organism evidence="1 2">
    <name type="scientific">Hyaloscypha variabilis (strain UAMH 11265 / GT02V1 / F)</name>
    <name type="common">Meliniomyces variabilis</name>
    <dbReference type="NCBI Taxonomy" id="1149755"/>
    <lineage>
        <taxon>Eukaryota</taxon>
        <taxon>Fungi</taxon>
        <taxon>Dikarya</taxon>
        <taxon>Ascomycota</taxon>
        <taxon>Pezizomycotina</taxon>
        <taxon>Leotiomycetes</taxon>
        <taxon>Helotiales</taxon>
        <taxon>Hyaloscyphaceae</taxon>
        <taxon>Hyaloscypha</taxon>
        <taxon>Hyaloscypha variabilis</taxon>
    </lineage>
</organism>
<dbReference type="Proteomes" id="UP000235786">
    <property type="component" value="Unassembled WGS sequence"/>
</dbReference>
<evidence type="ECO:0000313" key="2">
    <source>
        <dbReference type="Proteomes" id="UP000235786"/>
    </source>
</evidence>
<sequence>MSQLMARFSRHPGPLYFGYPPSPYFSYEKITHTLPSYQFPVRKEEQVAEKMKDNPMMSAMEIDQTEDKGIFCCNGNVILNERESSATVPDDKHEDIKSFMEAANADDVQYAIGKVSEEDIKKITIVIKVNVREKREDVATVFFALSSELADNATKKYTAFAKLEKPQAFDLNGERGYFAYPCKVHGKSYCVGQHVIKWTTKKTWARWENKVLDDLMGHPKKAVQDYGQPPMDLRGVY</sequence>
<protein>
    <submittedName>
        <fullName evidence="1">Uncharacterized protein</fullName>
    </submittedName>
</protein>
<dbReference type="OrthoDB" id="3554585at2759"/>